<reference evidence="2" key="1">
    <citation type="submission" date="2017-09" db="EMBL/GenBank/DDBJ databases">
        <title>Depth-based differentiation of microbial function through sediment-hosted aquifers and enrichment of novel symbionts in the deep terrestrial subsurface.</title>
        <authorList>
            <person name="Probst A.J."/>
            <person name="Ladd B."/>
            <person name="Jarett J.K."/>
            <person name="Geller-Mcgrath D.E."/>
            <person name="Sieber C.M.K."/>
            <person name="Emerson J.B."/>
            <person name="Anantharaman K."/>
            <person name="Thomas B.C."/>
            <person name="Malmstrom R."/>
            <person name="Stieglmeier M."/>
            <person name="Klingl A."/>
            <person name="Woyke T."/>
            <person name="Ryan C.M."/>
            <person name="Banfield J.F."/>
        </authorList>
    </citation>
    <scope>NUCLEOTIDE SEQUENCE [LARGE SCALE GENOMIC DNA]</scope>
</reference>
<evidence type="ECO:0000313" key="1">
    <source>
        <dbReference type="EMBL" id="PJC01305.1"/>
    </source>
</evidence>
<dbReference type="Pfam" id="PF20095">
    <property type="entry name" value="DUF6485"/>
    <property type="match status" value="1"/>
</dbReference>
<dbReference type="EMBL" id="PFSY01000177">
    <property type="protein sequence ID" value="PJC01305.1"/>
    <property type="molecule type" value="Genomic_DNA"/>
</dbReference>
<accession>A0A2M8DQC8</accession>
<dbReference type="AlphaFoldDB" id="A0A2M8DQC8"/>
<proteinExistence type="predicted"/>
<evidence type="ECO:0000313" key="2">
    <source>
        <dbReference type="Proteomes" id="UP000230136"/>
    </source>
</evidence>
<sequence length="64" mass="7338">MECKQAKNCVSCNCTYGNCPRQGLCCECLQYHLANKELPACCFSNKTEATYDRSFVRFIKDNSR</sequence>
<dbReference type="Proteomes" id="UP000230136">
    <property type="component" value="Unassembled WGS sequence"/>
</dbReference>
<name>A0A2M8DQC8_9BACT</name>
<gene>
    <name evidence="1" type="ORF">CO073_03895</name>
</gene>
<organism evidence="1 2">
    <name type="scientific">Candidatus Komeilibacteria bacterium CG_4_9_14_0_8_um_filter_36_9</name>
    <dbReference type="NCBI Taxonomy" id="1974473"/>
    <lineage>
        <taxon>Bacteria</taxon>
        <taxon>Candidatus Komeiliibacteriota</taxon>
    </lineage>
</organism>
<comment type="caution">
    <text evidence="1">The sequence shown here is derived from an EMBL/GenBank/DDBJ whole genome shotgun (WGS) entry which is preliminary data.</text>
</comment>
<protein>
    <submittedName>
        <fullName evidence="1">Cytosolic protein</fullName>
    </submittedName>
</protein>